<reference evidence="2 3" key="1">
    <citation type="submission" date="2023-05" db="EMBL/GenBank/DDBJ databases">
        <title>B98-5 Cell Line De Novo Hybrid Assembly: An Optical Mapping Approach.</title>
        <authorList>
            <person name="Kananen K."/>
            <person name="Auerbach J.A."/>
            <person name="Kautto E."/>
            <person name="Blachly J.S."/>
        </authorList>
    </citation>
    <scope>NUCLEOTIDE SEQUENCE [LARGE SCALE GENOMIC DNA]</scope>
    <source>
        <strain evidence="2">B95-8</strain>
        <tissue evidence="2">Cell line</tissue>
    </source>
</reference>
<keyword evidence="3" id="KW-1185">Reference proteome</keyword>
<organism evidence="2 3">
    <name type="scientific">Saguinus oedipus</name>
    <name type="common">Cotton-top tamarin</name>
    <name type="synonym">Oedipomidas oedipus</name>
    <dbReference type="NCBI Taxonomy" id="9490"/>
    <lineage>
        <taxon>Eukaryota</taxon>
        <taxon>Metazoa</taxon>
        <taxon>Chordata</taxon>
        <taxon>Craniata</taxon>
        <taxon>Vertebrata</taxon>
        <taxon>Euteleostomi</taxon>
        <taxon>Mammalia</taxon>
        <taxon>Eutheria</taxon>
        <taxon>Euarchontoglires</taxon>
        <taxon>Primates</taxon>
        <taxon>Haplorrhini</taxon>
        <taxon>Platyrrhini</taxon>
        <taxon>Cebidae</taxon>
        <taxon>Callitrichinae</taxon>
        <taxon>Saguinus</taxon>
    </lineage>
</organism>
<name>A0ABQ9TM24_SAGOE</name>
<proteinExistence type="predicted"/>
<feature type="region of interest" description="Disordered" evidence="1">
    <location>
        <begin position="58"/>
        <end position="96"/>
    </location>
</feature>
<dbReference type="EMBL" id="JASSZA010000021">
    <property type="protein sequence ID" value="KAK2085749.1"/>
    <property type="molecule type" value="Genomic_DNA"/>
</dbReference>
<evidence type="ECO:0000256" key="1">
    <source>
        <dbReference type="SAM" id="MobiDB-lite"/>
    </source>
</evidence>
<comment type="caution">
    <text evidence="2">The sequence shown here is derived from an EMBL/GenBank/DDBJ whole genome shotgun (WGS) entry which is preliminary data.</text>
</comment>
<evidence type="ECO:0000313" key="2">
    <source>
        <dbReference type="EMBL" id="KAK2085749.1"/>
    </source>
</evidence>
<accession>A0ABQ9TM24</accession>
<sequence length="96" mass="10297">MAAVRGAPTAYQATLMWNEVSGLESREWRKMQSTQGHFAGHEEELTHLRRPGLALLLSSPSPRTPNTASPGIGILPSGTTRPLCSQKPLGDSSVLC</sequence>
<gene>
    <name evidence="2" type="ORF">P7K49_037049</name>
</gene>
<dbReference type="Proteomes" id="UP001266305">
    <property type="component" value="Unassembled WGS sequence"/>
</dbReference>
<protein>
    <submittedName>
        <fullName evidence="2">Uncharacterized protein</fullName>
    </submittedName>
</protein>
<evidence type="ECO:0000313" key="3">
    <source>
        <dbReference type="Proteomes" id="UP001266305"/>
    </source>
</evidence>